<dbReference type="Proteomes" id="UP000439123">
    <property type="component" value="Unassembled WGS sequence"/>
</dbReference>
<feature type="compositionally biased region" description="Polar residues" evidence="1">
    <location>
        <begin position="59"/>
        <end position="69"/>
    </location>
</feature>
<evidence type="ECO:0000256" key="1">
    <source>
        <dbReference type="SAM" id="MobiDB-lite"/>
    </source>
</evidence>
<feature type="compositionally biased region" description="Gly residues" evidence="1">
    <location>
        <begin position="36"/>
        <end position="48"/>
    </location>
</feature>
<name>A0A653KXZ1_AERVE</name>
<organism evidence="2 3">
    <name type="scientific">Aeromonas veronii</name>
    <dbReference type="NCBI Taxonomy" id="654"/>
    <lineage>
        <taxon>Bacteria</taxon>
        <taxon>Pseudomonadati</taxon>
        <taxon>Pseudomonadota</taxon>
        <taxon>Gammaproteobacteria</taxon>
        <taxon>Aeromonadales</taxon>
        <taxon>Aeromonadaceae</taxon>
        <taxon>Aeromonas</taxon>
    </lineage>
</organism>
<evidence type="ECO:0000313" key="2">
    <source>
        <dbReference type="EMBL" id="VXA84199.1"/>
    </source>
</evidence>
<accession>A0A653KXZ1</accession>
<feature type="region of interest" description="Disordered" evidence="1">
    <location>
        <begin position="22"/>
        <end position="70"/>
    </location>
</feature>
<gene>
    <name evidence="2" type="ORF">AERO8C_160352</name>
</gene>
<reference evidence="2 3" key="1">
    <citation type="submission" date="2019-10" db="EMBL/GenBank/DDBJ databases">
        <authorList>
            <person name="Karimi E."/>
        </authorList>
    </citation>
    <scope>NUCLEOTIDE SEQUENCE [LARGE SCALE GENOMIC DNA]</scope>
    <source>
        <strain evidence="2">Aeromonas sp. 8C</strain>
    </source>
</reference>
<proteinExistence type="predicted"/>
<dbReference type="AlphaFoldDB" id="A0A653KXZ1"/>
<sequence>MIRQLVQVPLAGVEACLYLQHGGEGHQSPEADHQHQGGGAAEGGGGQRQGQHAGAYSGAGNQQGTTQSFGIHVIHPNVAVSVQTGDVSSDVNKRGPIGVIRRCLR</sequence>
<feature type="compositionally biased region" description="Basic and acidic residues" evidence="1">
    <location>
        <begin position="23"/>
        <end position="35"/>
    </location>
</feature>
<dbReference type="EMBL" id="CABWLC010000008">
    <property type="protein sequence ID" value="VXA84199.1"/>
    <property type="molecule type" value="Genomic_DNA"/>
</dbReference>
<evidence type="ECO:0000313" key="3">
    <source>
        <dbReference type="Proteomes" id="UP000439123"/>
    </source>
</evidence>
<protein>
    <submittedName>
        <fullName evidence="2">Uncharacterized protein</fullName>
    </submittedName>
</protein>